<feature type="domain" description="N-acetyltransferase" evidence="1">
    <location>
        <begin position="3"/>
        <end position="187"/>
    </location>
</feature>
<name>A0ABX0PX25_9GAMM</name>
<dbReference type="RefSeq" id="WP_167116105.1">
    <property type="nucleotide sequence ID" value="NZ_JAAQTO010000039.1"/>
</dbReference>
<dbReference type="PROSITE" id="PS51186">
    <property type="entry name" value="GNAT"/>
    <property type="match status" value="1"/>
</dbReference>
<dbReference type="Proteomes" id="UP001318321">
    <property type="component" value="Unassembled WGS sequence"/>
</dbReference>
<evidence type="ECO:0000313" key="2">
    <source>
        <dbReference type="EMBL" id="NIC06578.1"/>
    </source>
</evidence>
<organism evidence="2 3">
    <name type="scientific">Billgrantia bachuensis</name>
    <dbReference type="NCBI Taxonomy" id="2717286"/>
    <lineage>
        <taxon>Bacteria</taxon>
        <taxon>Pseudomonadati</taxon>
        <taxon>Pseudomonadota</taxon>
        <taxon>Gammaproteobacteria</taxon>
        <taxon>Oceanospirillales</taxon>
        <taxon>Halomonadaceae</taxon>
        <taxon>Billgrantia</taxon>
    </lineage>
</organism>
<dbReference type="Pfam" id="PF00583">
    <property type="entry name" value="Acetyltransf_1"/>
    <property type="match status" value="1"/>
</dbReference>
<proteinExistence type="predicted"/>
<comment type="caution">
    <text evidence="2">The sequence shown here is derived from an EMBL/GenBank/DDBJ whole genome shotgun (WGS) entry which is preliminary data.</text>
</comment>
<dbReference type="Gene3D" id="3.40.630.30">
    <property type="match status" value="1"/>
</dbReference>
<protein>
    <submittedName>
        <fullName evidence="2">GNAT family N-acetyltransferase</fullName>
    </submittedName>
</protein>
<dbReference type="InterPro" id="IPR016181">
    <property type="entry name" value="Acyl_CoA_acyltransferase"/>
</dbReference>
<evidence type="ECO:0000313" key="3">
    <source>
        <dbReference type="Proteomes" id="UP001318321"/>
    </source>
</evidence>
<dbReference type="EMBL" id="JAAQTO010000039">
    <property type="protein sequence ID" value="NIC06578.1"/>
    <property type="molecule type" value="Genomic_DNA"/>
</dbReference>
<reference evidence="2 3" key="1">
    <citation type="submission" date="2020-03" db="EMBL/GenBank/DDBJ databases">
        <title>Identification of Halomonas strains.</title>
        <authorList>
            <person name="Xiao Z."/>
            <person name="Dong F."/>
            <person name="Wang Z."/>
            <person name="Zhao J.-Y."/>
        </authorList>
    </citation>
    <scope>NUCLEOTIDE SEQUENCE [LARGE SCALE GENOMIC DNA]</scope>
    <source>
        <strain evidence="2 3">DX6</strain>
    </source>
</reference>
<dbReference type="CDD" id="cd04301">
    <property type="entry name" value="NAT_SF"/>
    <property type="match status" value="1"/>
</dbReference>
<evidence type="ECO:0000259" key="1">
    <source>
        <dbReference type="PROSITE" id="PS51186"/>
    </source>
</evidence>
<dbReference type="SUPFAM" id="SSF55729">
    <property type="entry name" value="Acyl-CoA N-acyltransferases (Nat)"/>
    <property type="match status" value="1"/>
</dbReference>
<gene>
    <name evidence="2" type="ORF">HBJ55_14200</name>
</gene>
<sequence length="189" mass="21565">MVLSFKPLTTATWHDFESLLGAYEGCKGCWCMHWRLTFPDWKKQQGEGNRQAMKAYVDAGDVPGILAYAEGRPVAWCGCGPREWYPRLNKSQVAKPVDDQEVLSVNCFFVDRQARGNNIQLELLHEILRFAKQQGYRVVEGYPVEPGERRLDSSTSLVGLAKAFEEAGFHEVARRKEDRPIMRKEIQTG</sequence>
<dbReference type="InterPro" id="IPR000182">
    <property type="entry name" value="GNAT_dom"/>
</dbReference>
<accession>A0ABX0PX25</accession>
<keyword evidence="3" id="KW-1185">Reference proteome</keyword>